<dbReference type="Proteomes" id="UP000076798">
    <property type="component" value="Unassembled WGS sequence"/>
</dbReference>
<dbReference type="PROSITE" id="PS50011">
    <property type="entry name" value="PROTEIN_KINASE_DOM"/>
    <property type="match status" value="1"/>
</dbReference>
<organism evidence="2 3">
    <name type="scientific">Sistotremastrum suecicum HHB10207 ss-3</name>
    <dbReference type="NCBI Taxonomy" id="1314776"/>
    <lineage>
        <taxon>Eukaryota</taxon>
        <taxon>Fungi</taxon>
        <taxon>Dikarya</taxon>
        <taxon>Basidiomycota</taxon>
        <taxon>Agaricomycotina</taxon>
        <taxon>Agaricomycetes</taxon>
        <taxon>Sistotremastrales</taxon>
        <taxon>Sistotremastraceae</taxon>
        <taxon>Sistotremastrum</taxon>
    </lineage>
</organism>
<dbReference type="InterPro" id="IPR000719">
    <property type="entry name" value="Prot_kinase_dom"/>
</dbReference>
<dbReference type="InterPro" id="IPR011009">
    <property type="entry name" value="Kinase-like_dom_sf"/>
</dbReference>
<dbReference type="SUPFAM" id="SSF56112">
    <property type="entry name" value="Protein kinase-like (PK-like)"/>
    <property type="match status" value="1"/>
</dbReference>
<reference evidence="2 3" key="1">
    <citation type="journal article" date="2016" name="Mol. Biol. Evol.">
        <title>Comparative Genomics of Early-Diverging Mushroom-Forming Fungi Provides Insights into the Origins of Lignocellulose Decay Capabilities.</title>
        <authorList>
            <person name="Nagy L.G."/>
            <person name="Riley R."/>
            <person name="Tritt A."/>
            <person name="Adam C."/>
            <person name="Daum C."/>
            <person name="Floudas D."/>
            <person name="Sun H."/>
            <person name="Yadav J.S."/>
            <person name="Pangilinan J."/>
            <person name="Larsson K.H."/>
            <person name="Matsuura K."/>
            <person name="Barry K."/>
            <person name="Labutti K."/>
            <person name="Kuo R."/>
            <person name="Ohm R.A."/>
            <person name="Bhattacharya S.S."/>
            <person name="Shirouzu T."/>
            <person name="Yoshinaga Y."/>
            <person name="Martin F.M."/>
            <person name="Grigoriev I.V."/>
            <person name="Hibbett D.S."/>
        </authorList>
    </citation>
    <scope>NUCLEOTIDE SEQUENCE [LARGE SCALE GENOMIC DNA]</scope>
    <source>
        <strain evidence="2 3">HHB10207 ss-3</strain>
    </source>
</reference>
<dbReference type="InterPro" id="IPR051681">
    <property type="entry name" value="Ser/Thr_Kinases-Pseudokinases"/>
</dbReference>
<evidence type="ECO:0000313" key="2">
    <source>
        <dbReference type="EMBL" id="KZT37653.1"/>
    </source>
</evidence>
<name>A0A166CNQ3_9AGAM</name>
<evidence type="ECO:0000259" key="1">
    <source>
        <dbReference type="PROSITE" id="PS50011"/>
    </source>
</evidence>
<keyword evidence="3" id="KW-1185">Reference proteome</keyword>
<accession>A0A166CNQ3</accession>
<dbReference type="GO" id="GO:0004674">
    <property type="term" value="F:protein serine/threonine kinase activity"/>
    <property type="evidence" value="ECO:0007669"/>
    <property type="project" value="TreeGrafter"/>
</dbReference>
<protein>
    <submittedName>
        <fullName evidence="2">Kinase-like protein</fullName>
    </submittedName>
</protein>
<evidence type="ECO:0000313" key="3">
    <source>
        <dbReference type="Proteomes" id="UP000076798"/>
    </source>
</evidence>
<dbReference type="Gene3D" id="1.10.510.10">
    <property type="entry name" value="Transferase(Phosphotransferase) domain 1"/>
    <property type="match status" value="1"/>
</dbReference>
<dbReference type="EMBL" id="KV428079">
    <property type="protein sequence ID" value="KZT37653.1"/>
    <property type="molecule type" value="Genomic_DNA"/>
</dbReference>
<dbReference type="SMART" id="SM00220">
    <property type="entry name" value="S_TKc"/>
    <property type="match status" value="1"/>
</dbReference>
<keyword evidence="2" id="KW-0808">Transferase</keyword>
<gene>
    <name evidence="2" type="ORF">SISSUDRAFT_1005903</name>
</gene>
<feature type="domain" description="Protein kinase" evidence="1">
    <location>
        <begin position="28"/>
        <end position="238"/>
    </location>
</feature>
<dbReference type="PROSITE" id="PS00108">
    <property type="entry name" value="PROTEIN_KINASE_ST"/>
    <property type="match status" value="1"/>
</dbReference>
<dbReference type="OrthoDB" id="3260955at2759"/>
<dbReference type="GO" id="GO:0005524">
    <property type="term" value="F:ATP binding"/>
    <property type="evidence" value="ECO:0007669"/>
    <property type="project" value="InterPro"/>
</dbReference>
<dbReference type="STRING" id="1314776.A0A166CNQ3"/>
<dbReference type="PANTHER" id="PTHR44329">
    <property type="entry name" value="SERINE/THREONINE-PROTEIN KINASE TNNI3K-RELATED"/>
    <property type="match status" value="1"/>
</dbReference>
<dbReference type="InterPro" id="IPR008271">
    <property type="entry name" value="Ser/Thr_kinase_AS"/>
</dbReference>
<proteinExistence type="predicted"/>
<sequence length="238" mass="26191">MGTGPIYESALDTASLDFDDLTDRMSFVQSPSAADWGGFSDVFQATYKGKMVAVKVFREYHSNGNESTLLRKRKQDTVITREMHLWSTLRHYNVLPFLGYCFYPPDSDAPIFSLVSPWMRNGTLTLFLKANPKADRIKLLIDTVSGLSFLHSRGIVHGDLKPNNILVSDERIAVLADFGLAGSVEGEPSALGAASASISTEVKGTYRWLAPELACSMEGCRATIKSDMWAVGCILLVR</sequence>
<dbReference type="AlphaFoldDB" id="A0A166CNQ3"/>
<dbReference type="Pfam" id="PF00069">
    <property type="entry name" value="Pkinase"/>
    <property type="match status" value="1"/>
</dbReference>
<keyword evidence="2" id="KW-0418">Kinase</keyword>